<reference evidence="9" key="1">
    <citation type="journal article" date="2017" name="Genome Biol.">
        <title>Comparative genomics reveals high biological diversity and specific adaptations in the industrially and medically important fungal genus Aspergillus.</title>
        <authorList>
            <person name="de Vries R.P."/>
            <person name="Riley R."/>
            <person name="Wiebenga A."/>
            <person name="Aguilar-Osorio G."/>
            <person name="Amillis S."/>
            <person name="Uchima C.A."/>
            <person name="Anderluh G."/>
            <person name="Asadollahi M."/>
            <person name="Askin M."/>
            <person name="Barry K."/>
            <person name="Battaglia E."/>
            <person name="Bayram O."/>
            <person name="Benocci T."/>
            <person name="Braus-Stromeyer S.A."/>
            <person name="Caldana C."/>
            <person name="Canovas D."/>
            <person name="Cerqueira G.C."/>
            <person name="Chen F."/>
            <person name="Chen W."/>
            <person name="Choi C."/>
            <person name="Clum A."/>
            <person name="Dos Santos R.A."/>
            <person name="Damasio A.R."/>
            <person name="Diallinas G."/>
            <person name="Emri T."/>
            <person name="Fekete E."/>
            <person name="Flipphi M."/>
            <person name="Freyberg S."/>
            <person name="Gallo A."/>
            <person name="Gournas C."/>
            <person name="Habgood R."/>
            <person name="Hainaut M."/>
            <person name="Harispe M.L."/>
            <person name="Henrissat B."/>
            <person name="Hilden K.S."/>
            <person name="Hope R."/>
            <person name="Hossain A."/>
            <person name="Karabika E."/>
            <person name="Karaffa L."/>
            <person name="Karanyi Z."/>
            <person name="Krasevec N."/>
            <person name="Kuo A."/>
            <person name="Kusch H."/>
            <person name="LaButti K."/>
            <person name="Lagendijk E.L."/>
            <person name="Lapidus A."/>
            <person name="Levasseur A."/>
            <person name="Lindquist E."/>
            <person name="Lipzen A."/>
            <person name="Logrieco A.F."/>
            <person name="MacCabe A."/>
            <person name="Maekelae M.R."/>
            <person name="Malavazi I."/>
            <person name="Melin P."/>
            <person name="Meyer V."/>
            <person name="Mielnichuk N."/>
            <person name="Miskei M."/>
            <person name="Molnar A.P."/>
            <person name="Mule G."/>
            <person name="Ngan C.Y."/>
            <person name="Orejas M."/>
            <person name="Orosz E."/>
            <person name="Ouedraogo J.P."/>
            <person name="Overkamp K.M."/>
            <person name="Park H.-S."/>
            <person name="Perrone G."/>
            <person name="Piumi F."/>
            <person name="Punt P.J."/>
            <person name="Ram A.F."/>
            <person name="Ramon A."/>
            <person name="Rauscher S."/>
            <person name="Record E."/>
            <person name="Riano-Pachon D.M."/>
            <person name="Robert V."/>
            <person name="Roehrig J."/>
            <person name="Ruller R."/>
            <person name="Salamov A."/>
            <person name="Salih N.S."/>
            <person name="Samson R.A."/>
            <person name="Sandor E."/>
            <person name="Sanguinetti M."/>
            <person name="Schuetze T."/>
            <person name="Sepcic K."/>
            <person name="Shelest E."/>
            <person name="Sherlock G."/>
            <person name="Sophianopoulou V."/>
            <person name="Squina F.M."/>
            <person name="Sun H."/>
            <person name="Susca A."/>
            <person name="Todd R.B."/>
            <person name="Tsang A."/>
            <person name="Unkles S.E."/>
            <person name="van de Wiele N."/>
            <person name="van Rossen-Uffink D."/>
            <person name="Oliveira J.V."/>
            <person name="Vesth T.C."/>
            <person name="Visser J."/>
            <person name="Yu J.-H."/>
            <person name="Zhou M."/>
            <person name="Andersen M.R."/>
            <person name="Archer D.B."/>
            <person name="Baker S.E."/>
            <person name="Benoit I."/>
            <person name="Brakhage A.A."/>
            <person name="Braus G.H."/>
            <person name="Fischer R."/>
            <person name="Frisvad J.C."/>
            <person name="Goldman G.H."/>
            <person name="Houbraken J."/>
            <person name="Oakley B."/>
            <person name="Pocsi I."/>
            <person name="Scazzocchio C."/>
            <person name="Seiboth B."/>
            <person name="vanKuyk P.A."/>
            <person name="Wortman J."/>
            <person name="Dyer P.S."/>
            <person name="Grigoriev I.V."/>
        </authorList>
    </citation>
    <scope>NUCLEOTIDE SEQUENCE [LARGE SCALE GENOMIC DNA]</scope>
    <source>
        <strain evidence="9">DTO 134E9</strain>
    </source>
</reference>
<dbReference type="PANTHER" id="PTHR43374:SF1">
    <property type="entry name" value="FLAVIN PRENYLTRANSFERASE PAD1, MITOCHONDRIAL"/>
    <property type="match status" value="1"/>
</dbReference>
<feature type="domain" description="Zn(2)-C6 fungal-type" evidence="7">
    <location>
        <begin position="50"/>
        <end position="81"/>
    </location>
</feature>
<dbReference type="GeneID" id="63747925"/>
<evidence type="ECO:0000256" key="5">
    <source>
        <dbReference type="ARBA" id="ARBA00023242"/>
    </source>
</evidence>
<dbReference type="GO" id="GO:0003677">
    <property type="term" value="F:DNA binding"/>
    <property type="evidence" value="ECO:0007669"/>
    <property type="project" value="UniProtKB-KW"/>
</dbReference>
<feature type="region of interest" description="Disordered" evidence="6">
    <location>
        <begin position="779"/>
        <end position="803"/>
    </location>
</feature>
<dbReference type="Proteomes" id="UP000184383">
    <property type="component" value="Unassembled WGS sequence"/>
</dbReference>
<feature type="region of interest" description="Disordered" evidence="6">
    <location>
        <begin position="1"/>
        <end position="35"/>
    </location>
</feature>
<feature type="compositionally biased region" description="Low complexity" evidence="6">
    <location>
        <begin position="779"/>
        <end position="790"/>
    </location>
</feature>
<sequence>MTSPYQSPMSFSPPVAGSDGTAASRSISELPQSQVDAIIRTKRKAREPKACYPCHARKVKCDRNLPCDGCVKRDHANLCSYERPAKKRTMAAASTSQSFRESPVDGVAASGGAENLAATAPNGEQPIRMKQEPGMSRNNGLGLGSGPGPGARVSIARDEWDNVRNRLKEMEKTISTLRVGLDKAEEGTGSAVETGSVQSGDASSRSKGASPEREGIHAANTLGEGTVHLGSRSVLAYILNNKSGSDQLQALLEGGILPKLGLDNESATYPFVDLWSSDMSTFDVSAVCSALPIDQQCKEFFVYYRDIAGAIYPVLEDVNQFEMNLDLLLQSRASMGGMYRADADSAQRPFGVTIAYLGLLFAVLASGCQSSDLPSKERELTSQVYVCCSYQCLRMTNFLSQPTIEAIQTLLVIGNVLSYNMNPGISYVLLGMTLRMGLALGLHVESSRFSATERYRRRHVWWSMAWQDSHFSLSYDRPSTTAVSQPEIAYLEGSKPGELTYFETLCRVIALALDVVRGRMLSPHSQMSSKTIQTYKDRIQQIMIEAKPYLRDRKYCVTSTEYLELVVLKLHSSYFSSELCRPALKSSADLNDPTIVSMRADCVSNLMTTVEAYVEMHSVSSHAARSWIALQRAISSIFLLAVVEESKSEPRFWTLLQQLKMIIAERANIECAFESSDTSAAAMTTPAPGMSTMPSDQAAAFNMIPSTGTSPAAMNATSPAVVADTQTQWAKPLTKTLRALEKLEFAFSNQGARFPSSTAASPYMNTAVSSTTMNNLAPPVSSSMTPSISSLPPPTPESSTSGEWTIPNILDRAAEYIHPPLWG</sequence>
<evidence type="ECO:0000256" key="2">
    <source>
        <dbReference type="ARBA" id="ARBA00023015"/>
    </source>
</evidence>
<dbReference type="PANTHER" id="PTHR43374">
    <property type="entry name" value="FLAVIN PRENYLTRANSFERASE"/>
    <property type="match status" value="1"/>
</dbReference>
<dbReference type="InterPro" id="IPR007219">
    <property type="entry name" value="XnlR_reg_dom"/>
</dbReference>
<dbReference type="GO" id="GO:0008270">
    <property type="term" value="F:zinc ion binding"/>
    <property type="evidence" value="ECO:0007669"/>
    <property type="project" value="InterPro"/>
</dbReference>
<feature type="region of interest" description="Disordered" evidence="6">
    <location>
        <begin position="115"/>
        <end position="150"/>
    </location>
</feature>
<keyword evidence="4" id="KW-0804">Transcription</keyword>
<dbReference type="EMBL" id="KV878214">
    <property type="protein sequence ID" value="OJJ32869.1"/>
    <property type="molecule type" value="Genomic_DNA"/>
</dbReference>
<accession>A0A1L9RD45</accession>
<evidence type="ECO:0000313" key="8">
    <source>
        <dbReference type="EMBL" id="OJJ32869.1"/>
    </source>
</evidence>
<dbReference type="PROSITE" id="PS00463">
    <property type="entry name" value="ZN2_CY6_FUNGAL_1"/>
    <property type="match status" value="1"/>
</dbReference>
<dbReference type="SUPFAM" id="SSF57701">
    <property type="entry name" value="Zn2/Cys6 DNA-binding domain"/>
    <property type="match status" value="1"/>
</dbReference>
<name>A0A1L9RD45_ASPWE</name>
<dbReference type="InterPro" id="IPR036864">
    <property type="entry name" value="Zn2-C6_fun-type_DNA-bd_sf"/>
</dbReference>
<dbReference type="OrthoDB" id="1747771at2759"/>
<keyword evidence="5" id="KW-0539">Nucleus</keyword>
<feature type="region of interest" description="Disordered" evidence="6">
    <location>
        <begin position="184"/>
        <end position="213"/>
    </location>
</feature>
<evidence type="ECO:0000256" key="3">
    <source>
        <dbReference type="ARBA" id="ARBA00023125"/>
    </source>
</evidence>
<feature type="compositionally biased region" description="Polar residues" evidence="6">
    <location>
        <begin position="21"/>
        <end position="35"/>
    </location>
</feature>
<dbReference type="RefSeq" id="XP_040686546.1">
    <property type="nucleotide sequence ID" value="XM_040832077.1"/>
</dbReference>
<organism evidence="8 9">
    <name type="scientific">Aspergillus wentii DTO 134E9</name>
    <dbReference type="NCBI Taxonomy" id="1073089"/>
    <lineage>
        <taxon>Eukaryota</taxon>
        <taxon>Fungi</taxon>
        <taxon>Dikarya</taxon>
        <taxon>Ascomycota</taxon>
        <taxon>Pezizomycotina</taxon>
        <taxon>Eurotiomycetes</taxon>
        <taxon>Eurotiomycetidae</taxon>
        <taxon>Eurotiales</taxon>
        <taxon>Aspergillaceae</taxon>
        <taxon>Aspergillus</taxon>
        <taxon>Aspergillus subgen. Cremei</taxon>
    </lineage>
</organism>
<dbReference type="STRING" id="1073089.A0A1L9RD45"/>
<keyword evidence="1" id="KW-0479">Metal-binding</keyword>
<keyword evidence="3" id="KW-0238">DNA-binding</keyword>
<feature type="compositionally biased region" description="Polar residues" evidence="6">
    <location>
        <begin position="191"/>
        <end position="207"/>
    </location>
</feature>
<evidence type="ECO:0000256" key="4">
    <source>
        <dbReference type="ARBA" id="ARBA00023163"/>
    </source>
</evidence>
<dbReference type="GO" id="GO:0000981">
    <property type="term" value="F:DNA-binding transcription factor activity, RNA polymerase II-specific"/>
    <property type="evidence" value="ECO:0007669"/>
    <property type="project" value="InterPro"/>
</dbReference>
<evidence type="ECO:0000256" key="6">
    <source>
        <dbReference type="SAM" id="MobiDB-lite"/>
    </source>
</evidence>
<gene>
    <name evidence="8" type="ORF">ASPWEDRAFT_185335</name>
</gene>
<dbReference type="InterPro" id="IPR004507">
    <property type="entry name" value="UbiX-like"/>
</dbReference>
<dbReference type="CDD" id="cd00067">
    <property type="entry name" value="GAL4"/>
    <property type="match status" value="1"/>
</dbReference>
<dbReference type="Gene3D" id="4.10.240.10">
    <property type="entry name" value="Zn(2)-C6 fungal-type DNA-binding domain"/>
    <property type="match status" value="1"/>
</dbReference>
<dbReference type="Pfam" id="PF04082">
    <property type="entry name" value="Fungal_trans"/>
    <property type="match status" value="1"/>
</dbReference>
<dbReference type="GO" id="GO:0006351">
    <property type="term" value="P:DNA-templated transcription"/>
    <property type="evidence" value="ECO:0007669"/>
    <property type="project" value="InterPro"/>
</dbReference>
<dbReference type="Pfam" id="PF00172">
    <property type="entry name" value="Zn_clus"/>
    <property type="match status" value="1"/>
</dbReference>
<keyword evidence="9" id="KW-1185">Reference proteome</keyword>
<evidence type="ECO:0000256" key="1">
    <source>
        <dbReference type="ARBA" id="ARBA00022723"/>
    </source>
</evidence>
<dbReference type="VEuPathDB" id="FungiDB:ASPWEDRAFT_185335"/>
<dbReference type="SMART" id="SM00066">
    <property type="entry name" value="GAL4"/>
    <property type="match status" value="1"/>
</dbReference>
<dbReference type="InterPro" id="IPR001138">
    <property type="entry name" value="Zn2Cys6_DnaBD"/>
</dbReference>
<dbReference type="SMART" id="SM00906">
    <property type="entry name" value="Fungal_trans"/>
    <property type="match status" value="1"/>
</dbReference>
<protein>
    <recommendedName>
        <fullName evidence="7">Zn(2)-C6 fungal-type domain-containing protein</fullName>
    </recommendedName>
</protein>
<keyword evidence="2" id="KW-0805">Transcription regulation</keyword>
<dbReference type="GO" id="GO:0016831">
    <property type="term" value="F:carboxy-lyase activity"/>
    <property type="evidence" value="ECO:0007669"/>
    <property type="project" value="TreeGrafter"/>
</dbReference>
<dbReference type="PROSITE" id="PS50048">
    <property type="entry name" value="ZN2_CY6_FUNGAL_2"/>
    <property type="match status" value="1"/>
</dbReference>
<dbReference type="CDD" id="cd12148">
    <property type="entry name" value="fungal_TF_MHR"/>
    <property type="match status" value="1"/>
</dbReference>
<evidence type="ECO:0000259" key="7">
    <source>
        <dbReference type="PROSITE" id="PS50048"/>
    </source>
</evidence>
<evidence type="ECO:0000313" key="9">
    <source>
        <dbReference type="Proteomes" id="UP000184383"/>
    </source>
</evidence>
<dbReference type="AlphaFoldDB" id="A0A1L9RD45"/>
<feature type="compositionally biased region" description="Polar residues" evidence="6">
    <location>
        <begin position="1"/>
        <end position="10"/>
    </location>
</feature>
<proteinExistence type="predicted"/>